<evidence type="ECO:0000256" key="1">
    <source>
        <dbReference type="SAM" id="MobiDB-lite"/>
    </source>
</evidence>
<name>A0A437QIZ1_9GAMM</name>
<dbReference type="RefSeq" id="WP_127700117.1">
    <property type="nucleotide sequence ID" value="NZ_SACS01000017.1"/>
</dbReference>
<reference evidence="2 3" key="1">
    <citation type="submission" date="2019-01" db="EMBL/GenBank/DDBJ databases">
        <authorList>
            <person name="Chen W.-M."/>
        </authorList>
    </citation>
    <scope>NUCLEOTIDE SEQUENCE [LARGE SCALE GENOMIC DNA]</scope>
    <source>
        <strain evidence="2 3">KYPC3</strain>
    </source>
</reference>
<dbReference type="AlphaFoldDB" id="A0A437QIZ1"/>
<proteinExistence type="predicted"/>
<feature type="region of interest" description="Disordered" evidence="1">
    <location>
        <begin position="678"/>
        <end position="713"/>
    </location>
</feature>
<comment type="caution">
    <text evidence="2">The sequence shown here is derived from an EMBL/GenBank/DDBJ whole genome shotgun (WGS) entry which is preliminary data.</text>
</comment>
<accession>A0A437QIZ1</accession>
<protein>
    <submittedName>
        <fullName evidence="2">Uncharacterized protein</fullName>
    </submittedName>
</protein>
<dbReference type="EMBL" id="SACS01000017">
    <property type="protein sequence ID" value="RVU34518.1"/>
    <property type="molecule type" value="Genomic_DNA"/>
</dbReference>
<feature type="compositionally biased region" description="Low complexity" evidence="1">
    <location>
        <begin position="678"/>
        <end position="703"/>
    </location>
</feature>
<evidence type="ECO:0000313" key="2">
    <source>
        <dbReference type="EMBL" id="RVU34518.1"/>
    </source>
</evidence>
<gene>
    <name evidence="2" type="ORF">EOE67_14825</name>
</gene>
<organism evidence="2 3">
    <name type="scientific">Rheinheimera riviphila</name>
    <dbReference type="NCBI Taxonomy" id="1834037"/>
    <lineage>
        <taxon>Bacteria</taxon>
        <taxon>Pseudomonadati</taxon>
        <taxon>Pseudomonadota</taxon>
        <taxon>Gammaproteobacteria</taxon>
        <taxon>Chromatiales</taxon>
        <taxon>Chromatiaceae</taxon>
        <taxon>Rheinheimera</taxon>
    </lineage>
</organism>
<evidence type="ECO:0000313" key="3">
    <source>
        <dbReference type="Proteomes" id="UP000283077"/>
    </source>
</evidence>
<dbReference type="OrthoDB" id="9759996at2"/>
<dbReference type="InterPro" id="IPR021730">
    <property type="entry name" value="YdbH"/>
</dbReference>
<dbReference type="Pfam" id="PF11739">
    <property type="entry name" value="YdbH-like"/>
    <property type="match status" value="2"/>
</dbReference>
<sequence length="713" mass="78757">MIVLVLLLLLGYQLLPVRQLQVSGVAVGWQQIRLAELSLQAGQGEQWWDVQVRGLEIGWRGWPWPSVRAQQLQLAPVLNVVDANAGIAATEAVPTEAIAAAAVPNISTNTNTEFQIPQFPEIAIPTWVPERIDLPHLILQWPCQDRQQGCQLQGALQAFREGSKQVIDLQLQGDGQQVQLQLNLRTQEQRLVQLNISQLAVQLDMKALAAAGWIQGLPVGLVPENIQLQLSGYWQADELQLTLLQPLRVAFSYQDPLNDGVRLKLASAALQLLSGQLQCLEPRWRQCQLQLDATAEVRQLTHPLLKTMNWQWQGQAQGQLAALKLSGSVQNTQALKVTYQATLSPAALSMQWQLADVFFLAGNPLQLTRLWPELLELQRGKVSAEGDLQLQLPGGQLKQLRANVQLNELAGIYDRTAFAGLTVQLLLEADLRSFTLQLPELVLRQLNHGFEAGPARVAAQYRADWSAPVSGDVRLAQAQIAIFGGQLALAETQFNLQQPTIEFRLLVQQMQLAALLKQHPSGQLLGEGVFSGTIPLRYQRTPGLASTATPLTKALPTTKKTPTTKAPLAQWQVLGGSLQAEAPGGRLQYQYQPVPGKKASGMDLAFEALSDFRYQTLASTVELQPDGKVLLQVKLHGFNPKLQQGRPVHFNINVEEDLPALLTSLQLSGQISDKVRQRIQQKIQQQSKQQTTQQQKQPMQQKPAVKPAAEKSQ</sequence>
<dbReference type="Proteomes" id="UP000283077">
    <property type="component" value="Unassembled WGS sequence"/>
</dbReference>
<keyword evidence="3" id="KW-1185">Reference proteome</keyword>